<dbReference type="GO" id="GO:0005524">
    <property type="term" value="F:ATP binding"/>
    <property type="evidence" value="ECO:0007669"/>
    <property type="project" value="UniProtKB-KW"/>
</dbReference>
<dbReference type="CDD" id="cd03230">
    <property type="entry name" value="ABC_DR_subfamily_A"/>
    <property type="match status" value="1"/>
</dbReference>
<dbReference type="InterPro" id="IPR003439">
    <property type="entry name" value="ABC_transporter-like_ATP-bd"/>
</dbReference>
<dbReference type="PROSITE" id="PS50893">
    <property type="entry name" value="ABC_TRANSPORTER_2"/>
    <property type="match status" value="1"/>
</dbReference>
<comment type="caution">
    <text evidence="6">The sequence shown here is derived from an EMBL/GenBank/DDBJ whole genome shotgun (WGS) entry which is preliminary data.</text>
</comment>
<dbReference type="InterPro" id="IPR051782">
    <property type="entry name" value="ABC_Transporter_VariousFunc"/>
</dbReference>
<evidence type="ECO:0000256" key="2">
    <source>
        <dbReference type="ARBA" id="ARBA00022448"/>
    </source>
</evidence>
<keyword evidence="7" id="KW-1185">Reference proteome</keyword>
<keyword evidence="2" id="KW-0813">Transport</keyword>
<dbReference type="RefSeq" id="WP_281799946.1">
    <property type="nucleotide sequence ID" value="NZ_BSEC01000001.1"/>
</dbReference>
<reference evidence="6" key="1">
    <citation type="journal article" date="2023" name="Int. J. Syst. Evol. Microbiol.">
        <title>Methylocystis iwaonis sp. nov., a type II methane-oxidizing bacterium from surface soil of a rice paddy field in Japan, and emended description of the genus Methylocystis (ex Whittenbury et al. 1970) Bowman et al. 1993.</title>
        <authorList>
            <person name="Kaise H."/>
            <person name="Sawadogo J.B."/>
            <person name="Alam M.S."/>
            <person name="Ueno C."/>
            <person name="Dianou D."/>
            <person name="Shinjo R."/>
            <person name="Asakawa S."/>
        </authorList>
    </citation>
    <scope>NUCLEOTIDE SEQUENCE</scope>
    <source>
        <strain evidence="6">LMG27198</strain>
    </source>
</reference>
<keyword evidence="3" id="KW-0547">Nucleotide-binding</keyword>
<evidence type="ECO:0000313" key="7">
    <source>
        <dbReference type="Proteomes" id="UP001144323"/>
    </source>
</evidence>
<dbReference type="InterPro" id="IPR003593">
    <property type="entry name" value="AAA+_ATPase"/>
</dbReference>
<dbReference type="GO" id="GO:0016887">
    <property type="term" value="F:ATP hydrolysis activity"/>
    <property type="evidence" value="ECO:0007669"/>
    <property type="project" value="InterPro"/>
</dbReference>
<proteinExistence type="inferred from homology"/>
<dbReference type="InterPro" id="IPR027417">
    <property type="entry name" value="P-loop_NTPase"/>
</dbReference>
<evidence type="ECO:0000313" key="6">
    <source>
        <dbReference type="EMBL" id="GLI91347.1"/>
    </source>
</evidence>
<dbReference type="EMBL" id="BSEC01000001">
    <property type="protein sequence ID" value="GLI91347.1"/>
    <property type="molecule type" value="Genomic_DNA"/>
</dbReference>
<evidence type="ECO:0000256" key="3">
    <source>
        <dbReference type="ARBA" id="ARBA00022741"/>
    </source>
</evidence>
<dbReference type="SUPFAM" id="SSF52540">
    <property type="entry name" value="P-loop containing nucleoside triphosphate hydrolases"/>
    <property type="match status" value="1"/>
</dbReference>
<dbReference type="PANTHER" id="PTHR42939:SF1">
    <property type="entry name" value="ABC TRANSPORTER ATP-BINDING PROTEIN ALBC-RELATED"/>
    <property type="match status" value="1"/>
</dbReference>
<protein>
    <submittedName>
        <fullName evidence="6">ABC transporter ATP-binding protein</fullName>
    </submittedName>
</protein>
<keyword evidence="4 6" id="KW-0067">ATP-binding</keyword>
<dbReference type="InterPro" id="IPR017871">
    <property type="entry name" value="ABC_transporter-like_CS"/>
</dbReference>
<comment type="similarity">
    <text evidence="1">Belongs to the ABC transporter superfamily.</text>
</comment>
<dbReference type="Gene3D" id="3.40.50.300">
    <property type="entry name" value="P-loop containing nucleotide triphosphate hydrolases"/>
    <property type="match status" value="1"/>
</dbReference>
<feature type="domain" description="ABC transporter" evidence="5">
    <location>
        <begin position="2"/>
        <end position="233"/>
    </location>
</feature>
<accession>A0A9W6GQR4</accession>
<name>A0A9W6GQR4_9HYPH</name>
<dbReference type="SMART" id="SM00382">
    <property type="entry name" value="AAA"/>
    <property type="match status" value="1"/>
</dbReference>
<gene>
    <name evidence="6" type="ORF">LMG27198_03390</name>
</gene>
<evidence type="ECO:0000256" key="4">
    <source>
        <dbReference type="ARBA" id="ARBA00022840"/>
    </source>
</evidence>
<sequence>MLEARHLTKRYEGADVPSLDRLDLTVAPGEAFCLLGPNGAGKTTTVNLFLGFIQPTAGQALVCGIDAATDPLGARAKLAYIPETVMLYGALTGLENLAYFVEVSGLSAPRDDLMALLAAAGLPEAAATRPVRGYSKGMRQKVGVAIALARRAQALVLDEPTSGLDPLAANEFAALIGRLRGEGLAVLMVTHDLFLAKQCATRIGVMAAGRLARVFGTEDVDHLGLERAYLDLFATGRAA</sequence>
<dbReference type="Proteomes" id="UP001144323">
    <property type="component" value="Unassembled WGS sequence"/>
</dbReference>
<dbReference type="AlphaFoldDB" id="A0A9W6GQR4"/>
<dbReference type="PANTHER" id="PTHR42939">
    <property type="entry name" value="ABC TRANSPORTER ATP-BINDING PROTEIN ALBC-RELATED"/>
    <property type="match status" value="1"/>
</dbReference>
<evidence type="ECO:0000259" key="5">
    <source>
        <dbReference type="PROSITE" id="PS50893"/>
    </source>
</evidence>
<dbReference type="PROSITE" id="PS00211">
    <property type="entry name" value="ABC_TRANSPORTER_1"/>
    <property type="match status" value="1"/>
</dbReference>
<dbReference type="Pfam" id="PF00005">
    <property type="entry name" value="ABC_tran"/>
    <property type="match status" value="1"/>
</dbReference>
<organism evidence="6 7">
    <name type="scientific">Methylocystis echinoides</name>
    <dbReference type="NCBI Taxonomy" id="29468"/>
    <lineage>
        <taxon>Bacteria</taxon>
        <taxon>Pseudomonadati</taxon>
        <taxon>Pseudomonadota</taxon>
        <taxon>Alphaproteobacteria</taxon>
        <taxon>Hyphomicrobiales</taxon>
        <taxon>Methylocystaceae</taxon>
        <taxon>Methylocystis</taxon>
    </lineage>
</organism>
<evidence type="ECO:0000256" key="1">
    <source>
        <dbReference type="ARBA" id="ARBA00005417"/>
    </source>
</evidence>